<name>A0ABT5DVP4_9BACT</name>
<dbReference type="RefSeq" id="WP_272084982.1">
    <property type="nucleotide sequence ID" value="NZ_JAQNDL010000001.1"/>
</dbReference>
<sequence length="336" mass="36953">MAEGSREGKRVDFVYETHEYELCAGTATHLDGYIERVFGFLGAAPGDFLVPVDVVATVTCGEREDATGCYDPNDERVIVSLAEHFRFRPTAVLRHEVTHAVVHRVWGKSIPFFQEGLAESLSRTEAVNTEWTPEPGPILDMLDKPAEEVDYEAAALFTRYLIDRVGVASFRAIYQGVRDGTRGEIVAQIEAGTGEAFATLEADFLSGAPRCTFAIDLCDSQGAVTVAAGDSWSTEFTASCLAPEFYGSQSSEAMFTATQMRVELQGTGRYRVHLVDDAEFDPSVELTRCGDCEEQFVRRIWDGVELELEAGLYAVEVTVKPFAHHVEFGLEYLGSG</sequence>
<comment type="caution">
    <text evidence="1">The sequence shown here is derived from an EMBL/GenBank/DDBJ whole genome shotgun (WGS) entry which is preliminary data.</text>
</comment>
<gene>
    <name evidence="1" type="ORF">POL25_06295</name>
</gene>
<evidence type="ECO:0000313" key="1">
    <source>
        <dbReference type="EMBL" id="MDC0716492.1"/>
    </source>
</evidence>
<accession>A0ABT5DVP4</accession>
<protein>
    <submittedName>
        <fullName evidence="1">Uncharacterized protein</fullName>
    </submittedName>
</protein>
<evidence type="ECO:0000313" key="2">
    <source>
        <dbReference type="Proteomes" id="UP001221686"/>
    </source>
</evidence>
<organism evidence="1 2">
    <name type="scientific">Nannocystis bainbridge</name>
    <dbReference type="NCBI Taxonomy" id="2995303"/>
    <lineage>
        <taxon>Bacteria</taxon>
        <taxon>Pseudomonadati</taxon>
        <taxon>Myxococcota</taxon>
        <taxon>Polyangia</taxon>
        <taxon>Nannocystales</taxon>
        <taxon>Nannocystaceae</taxon>
        <taxon>Nannocystis</taxon>
    </lineage>
</organism>
<keyword evidence="2" id="KW-1185">Reference proteome</keyword>
<reference evidence="1 2" key="1">
    <citation type="submission" date="2022-11" db="EMBL/GenBank/DDBJ databases">
        <title>Minimal conservation of predation-associated metabolite biosynthetic gene clusters underscores biosynthetic potential of Myxococcota including descriptions for ten novel species: Archangium lansinium sp. nov., Myxococcus landrumus sp. nov., Nannocystis bai.</title>
        <authorList>
            <person name="Ahearne A."/>
            <person name="Stevens C."/>
            <person name="Dowd S."/>
        </authorList>
    </citation>
    <scope>NUCLEOTIDE SEQUENCE [LARGE SCALE GENOMIC DNA]</scope>
    <source>
        <strain evidence="1 2">BB15-2</strain>
    </source>
</reference>
<dbReference type="Proteomes" id="UP001221686">
    <property type="component" value="Unassembled WGS sequence"/>
</dbReference>
<dbReference type="EMBL" id="JAQNDL010000001">
    <property type="protein sequence ID" value="MDC0716492.1"/>
    <property type="molecule type" value="Genomic_DNA"/>
</dbReference>
<proteinExistence type="predicted"/>